<keyword evidence="3" id="KW-1185">Reference proteome</keyword>
<evidence type="ECO:0000313" key="2">
    <source>
        <dbReference type="EMBL" id="PNP93973.1"/>
    </source>
</evidence>
<dbReference type="RefSeq" id="WP_036093023.1">
    <property type="nucleotide sequence ID" value="NZ_BJEY01000014.1"/>
</dbReference>
<keyword evidence="1" id="KW-0472">Membrane</keyword>
<comment type="caution">
    <text evidence="2">The sequence shown here is derived from an EMBL/GenBank/DDBJ whole genome shotgun (WGS) entry which is preliminary data.</text>
</comment>
<keyword evidence="1" id="KW-1133">Transmembrane helix</keyword>
<organism evidence="2 3">
    <name type="scientific">Listeria newyorkensis</name>
    <dbReference type="NCBI Taxonomy" id="1497681"/>
    <lineage>
        <taxon>Bacteria</taxon>
        <taxon>Bacillati</taxon>
        <taxon>Bacillota</taxon>
        <taxon>Bacilli</taxon>
        <taxon>Bacillales</taxon>
        <taxon>Listeriaceae</taxon>
        <taxon>Listeria</taxon>
    </lineage>
</organism>
<name>A0ABX4XQG7_9LIST</name>
<evidence type="ECO:0000313" key="3">
    <source>
        <dbReference type="Proteomes" id="UP000236500"/>
    </source>
</evidence>
<keyword evidence="1" id="KW-0812">Transmembrane</keyword>
<gene>
    <name evidence="2" type="ORF">BMT55_04195</name>
</gene>
<feature type="transmembrane region" description="Helical" evidence="1">
    <location>
        <begin position="6"/>
        <end position="23"/>
    </location>
</feature>
<dbReference type="Proteomes" id="UP000236500">
    <property type="component" value="Unassembled WGS sequence"/>
</dbReference>
<sequence length="59" mass="6317">MWVFILYLIGGIISSVVGIIVLDSKTSIIKKMIGVVFFLGLGSVLLKNAWESGQTVFGG</sequence>
<protein>
    <submittedName>
        <fullName evidence="2">Uncharacterized protein</fullName>
    </submittedName>
</protein>
<reference evidence="2 3" key="1">
    <citation type="submission" date="2016-11" db="EMBL/GenBank/DDBJ databases">
        <title>Whole Genome Sequence of Listeria newyorkensis.</title>
        <authorList>
            <person name="Frink S."/>
            <person name="Morales C."/>
            <person name="Kiang D."/>
        </authorList>
    </citation>
    <scope>NUCLEOTIDE SEQUENCE [LARGE SCALE GENOMIC DNA]</scope>
    <source>
        <strain evidence="2 3">F1604011-044</strain>
    </source>
</reference>
<proteinExistence type="predicted"/>
<accession>A0ABX4XQG7</accession>
<evidence type="ECO:0000256" key="1">
    <source>
        <dbReference type="SAM" id="Phobius"/>
    </source>
</evidence>
<dbReference type="EMBL" id="MPDH01000003">
    <property type="protein sequence ID" value="PNP93973.1"/>
    <property type="molecule type" value="Genomic_DNA"/>
</dbReference>